<proteinExistence type="predicted"/>
<dbReference type="InterPro" id="IPR011256">
    <property type="entry name" value="Reg_factor_effector_dom_sf"/>
</dbReference>
<gene>
    <name evidence="2" type="ORF">RWD45_04550</name>
</gene>
<name>A0ABU5CQB7_9BACI</name>
<dbReference type="EMBL" id="JAWDIQ010000001">
    <property type="protein sequence ID" value="MDY0408012.1"/>
    <property type="molecule type" value="Genomic_DNA"/>
</dbReference>
<sequence>MQPFTFRSFAHKQLGYHLFYDIWMDALKYMDLIHNSILMAVIDEASTYMVGIKLQPQCNGEFYSGNMYYSVYHYGQIESIKDTYIKMYQHWIPQNGLKVKQGAVLEIYEKHRPVKISIPIERSSNVVC</sequence>
<protein>
    <submittedName>
        <fullName evidence="2">GyrI-like domain-containing protein</fullName>
    </submittedName>
</protein>
<dbReference type="SUPFAM" id="SSF55136">
    <property type="entry name" value="Probable bacterial effector-binding domain"/>
    <property type="match status" value="1"/>
</dbReference>
<organism evidence="2 3">
    <name type="scientific">Paracerasibacillus soli</name>
    <dbReference type="NCBI Taxonomy" id="480284"/>
    <lineage>
        <taxon>Bacteria</taxon>
        <taxon>Bacillati</taxon>
        <taxon>Bacillota</taxon>
        <taxon>Bacilli</taxon>
        <taxon>Bacillales</taxon>
        <taxon>Bacillaceae</taxon>
        <taxon>Paracerasibacillus</taxon>
    </lineage>
</organism>
<feature type="domain" description="GyrI-like small molecule binding" evidence="1">
    <location>
        <begin position="65"/>
        <end position="111"/>
    </location>
</feature>
<accession>A0ABU5CQB7</accession>
<comment type="caution">
    <text evidence="2">The sequence shown here is derived from an EMBL/GenBank/DDBJ whole genome shotgun (WGS) entry which is preliminary data.</text>
</comment>
<dbReference type="Proteomes" id="UP001275315">
    <property type="component" value="Unassembled WGS sequence"/>
</dbReference>
<keyword evidence="3" id="KW-1185">Reference proteome</keyword>
<evidence type="ECO:0000313" key="2">
    <source>
        <dbReference type="EMBL" id="MDY0408012.1"/>
    </source>
</evidence>
<dbReference type="Pfam" id="PF06445">
    <property type="entry name" value="GyrI-like"/>
    <property type="match status" value="1"/>
</dbReference>
<dbReference type="RefSeq" id="WP_320378777.1">
    <property type="nucleotide sequence ID" value="NZ_JAWDIQ010000001.1"/>
</dbReference>
<dbReference type="Gene3D" id="3.20.80.10">
    <property type="entry name" value="Regulatory factor, effector binding domain"/>
    <property type="match status" value="1"/>
</dbReference>
<evidence type="ECO:0000313" key="3">
    <source>
        <dbReference type="Proteomes" id="UP001275315"/>
    </source>
</evidence>
<evidence type="ECO:0000259" key="1">
    <source>
        <dbReference type="Pfam" id="PF06445"/>
    </source>
</evidence>
<dbReference type="InterPro" id="IPR029442">
    <property type="entry name" value="GyrI-like"/>
</dbReference>
<reference evidence="2 3" key="1">
    <citation type="submission" date="2023-10" db="EMBL/GenBank/DDBJ databases">
        <title>Virgibacillus soli CC-YMP-6 genome.</title>
        <authorList>
            <person name="Miliotis G."/>
            <person name="Sengupta P."/>
            <person name="Hameed A."/>
            <person name="Chuvochina M."/>
            <person name="Mcdonagh F."/>
            <person name="Simpson A.C."/>
            <person name="Singh N.K."/>
            <person name="Rekha P.D."/>
            <person name="Raman K."/>
            <person name="Hugenholtz P."/>
            <person name="Venkateswaran K."/>
        </authorList>
    </citation>
    <scope>NUCLEOTIDE SEQUENCE [LARGE SCALE GENOMIC DNA]</scope>
    <source>
        <strain evidence="2 3">CC-YMP-6</strain>
    </source>
</reference>